<evidence type="ECO:0000256" key="3">
    <source>
        <dbReference type="ARBA" id="ARBA00022884"/>
    </source>
</evidence>
<keyword evidence="4 5" id="KW-0539">Nucleus</keyword>
<dbReference type="GO" id="GO:0032545">
    <property type="term" value="C:CURI complex"/>
    <property type="evidence" value="ECO:0007669"/>
    <property type="project" value="TreeGrafter"/>
</dbReference>
<dbReference type="InterPro" id="IPR035370">
    <property type="entry name" value="Nrap_D5"/>
</dbReference>
<accession>A0A166THV7</accession>
<protein>
    <recommendedName>
        <fullName evidence="5">U3 small nucleolar RNA-associated protein 22</fullName>
    </recommendedName>
</protein>
<feature type="domain" description="Nrap protein" evidence="7">
    <location>
        <begin position="310"/>
        <end position="453"/>
    </location>
</feature>
<feature type="domain" description="Nrap protein" evidence="8">
    <location>
        <begin position="458"/>
        <end position="606"/>
    </location>
</feature>
<dbReference type="Pfam" id="PF17406">
    <property type="entry name" value="Nrap_D5"/>
    <property type="match status" value="1"/>
</dbReference>
<dbReference type="GO" id="GO:0034456">
    <property type="term" value="C:UTP-C complex"/>
    <property type="evidence" value="ECO:0007669"/>
    <property type="project" value="TreeGrafter"/>
</dbReference>
<evidence type="ECO:0000256" key="1">
    <source>
        <dbReference type="ARBA" id="ARBA00004604"/>
    </source>
</evidence>
<dbReference type="GO" id="GO:0032040">
    <property type="term" value="C:small-subunit processome"/>
    <property type="evidence" value="ECO:0007669"/>
    <property type="project" value="TreeGrafter"/>
</dbReference>
<evidence type="ECO:0000259" key="7">
    <source>
        <dbReference type="Pfam" id="PF17403"/>
    </source>
</evidence>
<dbReference type="Pfam" id="PF17405">
    <property type="entry name" value="Nrap_D4"/>
    <property type="match status" value="1"/>
</dbReference>
<gene>
    <name evidence="12" type="ORF">CI238_00891</name>
</gene>
<dbReference type="STRING" id="1573173.A0A166THV7"/>
<keyword evidence="13" id="KW-1185">Reference proteome</keyword>
<dbReference type="InterPro" id="IPR005554">
    <property type="entry name" value="NOL6/Upt22"/>
</dbReference>
<proteinExistence type="inferred from homology"/>
<dbReference type="Pfam" id="PF03813">
    <property type="entry name" value="Nrap"/>
    <property type="match status" value="1"/>
</dbReference>
<feature type="domain" description="Nrap protein" evidence="10">
    <location>
        <begin position="815"/>
        <end position="971"/>
    </location>
</feature>
<dbReference type="Pfam" id="PF17407">
    <property type="entry name" value="Nrap_D6"/>
    <property type="match status" value="1"/>
</dbReference>
<dbReference type="Gene3D" id="1.10.1410.10">
    <property type="match status" value="1"/>
</dbReference>
<comment type="similarity">
    <text evidence="2 5">Belongs to the NRAP family.</text>
</comment>
<name>A0A166THV7_COLIC</name>
<dbReference type="GO" id="GO:0006364">
    <property type="term" value="P:rRNA processing"/>
    <property type="evidence" value="ECO:0007669"/>
    <property type="project" value="UniProtKB-KW"/>
</dbReference>
<comment type="caution">
    <text evidence="12">The sequence shown here is derived from an EMBL/GenBank/DDBJ whole genome shotgun (WGS) entry which is preliminary data.</text>
</comment>
<feature type="non-terminal residue" evidence="12">
    <location>
        <position position="1"/>
    </location>
</feature>
<dbReference type="InterPro" id="IPR035369">
    <property type="entry name" value="Nrap_D4"/>
</dbReference>
<sequence>LDHYTRRPRIESPLARRILGLTRQAVKMEQSPKRRKVSHQGDSRITANIATASPFVLQTDELLKEVKVDYAKALDGADTLLHKIRNLIEGIESHGPIPIAEATRKFQKTHRIKIPYPDPKPADDAPYKLSYEKPATYNVVGSYVSRTMVQAQANKGVDMIVQMPASLFQEKDHQNMRYFYRRAYYIANIAASLRKELGGSANLEFEYLNGNALLPVLSIRPASASESTDDESKDKNQSKADYVVRIIPCAPEGVFPKTKLNPSFNSNRSGQTDAKDSSAATPFYNSTIKAEDTFVTYLRVLTRAKTECKAFADACILGRIWLQQRGLCSSLSKGGFGHFEWAIMMALLLQTGGRNGQPALSSALSSTELFKATVQFLASTEFSKKPFVFGTYKQGAEVIRENGPVMFDPDREVNILYKMSPWSADLLHFHACTTMEVLNDTLANQFEPTFITKADMPLQLYDTIFEIQNVDSNSKSNNPDRRGAAWDLSFKANTVLKKALKERSQLIHFSSQDPAPWSITGTQPRNLSHIQVGVVFDPTNMGRLMEYGPSAELEKEAAKFRKFWGDKAELRRFQDGSILECVQWTNKTAAGICEEIVRYILQRHLSLGAGDLRFHDAELPPSLDISPLDKEAFEAARKAFGTLEQDIRGLEDMPLSVRQISPIVPELRSASIKPPFTLSQKTSPPPMDVNLYFEASSKWPENVVAIQETKIEFLLDIDRRLRAVHDNITTSLGRDNAARDIDNLAYLDIIYETGAAFRLRIYAELEETLLDRQAKNKTLSPQIRAEAEEALFDLHWRYKHLPLHTQTITTYCTRFTTLSTTIRLVKHWFNAHKLAGHITEELIELLVLHVFLNPHPWKVPSSPMSGFLRTLLFLSRWDWRDEALVVDSSDDMTAEDRVIASHHLEAWRARDPNMNHAVLFVSAPHDHLGLAYTRHGPSKLLATRMTRLAKAASRLVKEQGIALDVAELFRPSLADYDVLLHLSSSALKRVARDAASEAGTRHSLFKNLDERTGKVPLPLARHPATVLLCELEAAYEDTLIFFHGAPDDVIIGAIWQPKLRSRQNFRVGLPYNFRQVEDVNDEVSDVVEVNKPAVLLEIARIGGELIKRIELTE</sequence>
<dbReference type="InterPro" id="IPR035082">
    <property type="entry name" value="Nrap_D1"/>
</dbReference>
<keyword evidence="5" id="KW-0698">rRNA processing</keyword>
<dbReference type="InterPro" id="IPR035367">
    <property type="entry name" value="Nrap_D2"/>
</dbReference>
<evidence type="ECO:0000313" key="12">
    <source>
        <dbReference type="EMBL" id="KZL72098.1"/>
    </source>
</evidence>
<evidence type="ECO:0000259" key="11">
    <source>
        <dbReference type="Pfam" id="PF17407"/>
    </source>
</evidence>
<dbReference type="GO" id="GO:0006409">
    <property type="term" value="P:tRNA export from nucleus"/>
    <property type="evidence" value="ECO:0007669"/>
    <property type="project" value="TreeGrafter"/>
</dbReference>
<evidence type="ECO:0000259" key="10">
    <source>
        <dbReference type="Pfam" id="PF17406"/>
    </source>
</evidence>
<dbReference type="GO" id="GO:0003723">
    <property type="term" value="F:RNA binding"/>
    <property type="evidence" value="ECO:0007669"/>
    <property type="project" value="UniProtKB-KW"/>
</dbReference>
<dbReference type="AlphaFoldDB" id="A0A166THV7"/>
<dbReference type="Pfam" id="PF17403">
    <property type="entry name" value="Nrap_D2"/>
    <property type="match status" value="1"/>
</dbReference>
<reference evidence="12 13" key="1">
    <citation type="submission" date="2015-06" db="EMBL/GenBank/DDBJ databases">
        <title>Survival trade-offs in plant roots during colonization by closely related pathogenic and mutualistic fungi.</title>
        <authorList>
            <person name="Hacquard S."/>
            <person name="Kracher B."/>
            <person name="Hiruma K."/>
            <person name="Weinman A."/>
            <person name="Muench P."/>
            <person name="Garrido Oter R."/>
            <person name="Ver Loren van Themaat E."/>
            <person name="Dallerey J.-F."/>
            <person name="Damm U."/>
            <person name="Henrissat B."/>
            <person name="Lespinet O."/>
            <person name="Thon M."/>
            <person name="Kemen E."/>
            <person name="McHardy A.C."/>
            <person name="Schulze-Lefert P."/>
            <person name="O'Connell R.J."/>
        </authorList>
    </citation>
    <scope>NUCLEOTIDE SEQUENCE [LARGE SCALE GENOMIC DNA]</scope>
    <source>
        <strain evidence="12 13">MAFF 238704</strain>
    </source>
</reference>
<evidence type="ECO:0000259" key="6">
    <source>
        <dbReference type="Pfam" id="PF03813"/>
    </source>
</evidence>
<dbReference type="Proteomes" id="UP000076584">
    <property type="component" value="Unassembled WGS sequence"/>
</dbReference>
<evidence type="ECO:0000256" key="5">
    <source>
        <dbReference type="RuleBase" id="RU364032"/>
    </source>
</evidence>
<dbReference type="InterPro" id="IPR035371">
    <property type="entry name" value="Nrap_D6"/>
</dbReference>
<feature type="domain" description="Nrap protein" evidence="9">
    <location>
        <begin position="626"/>
        <end position="813"/>
    </location>
</feature>
<organism evidence="12 13">
    <name type="scientific">Colletotrichum incanum</name>
    <name type="common">Soybean anthracnose fungus</name>
    <dbReference type="NCBI Taxonomy" id="1573173"/>
    <lineage>
        <taxon>Eukaryota</taxon>
        <taxon>Fungi</taxon>
        <taxon>Dikarya</taxon>
        <taxon>Ascomycota</taxon>
        <taxon>Pezizomycotina</taxon>
        <taxon>Sordariomycetes</taxon>
        <taxon>Hypocreomycetidae</taxon>
        <taxon>Glomerellales</taxon>
        <taxon>Glomerellaceae</taxon>
        <taxon>Colletotrichum</taxon>
        <taxon>Colletotrichum spaethianum species complex</taxon>
    </lineage>
</organism>
<dbReference type="EMBL" id="LFIW01002391">
    <property type="protein sequence ID" value="KZL72098.1"/>
    <property type="molecule type" value="Genomic_DNA"/>
</dbReference>
<evidence type="ECO:0000256" key="4">
    <source>
        <dbReference type="ARBA" id="ARBA00023242"/>
    </source>
</evidence>
<dbReference type="InterPro" id="IPR035368">
    <property type="entry name" value="Nrap_D3"/>
</dbReference>
<dbReference type="PANTHER" id="PTHR17972:SF0">
    <property type="entry name" value="NUCLEOLAR PROTEIN 6"/>
    <property type="match status" value="1"/>
</dbReference>
<dbReference type="Pfam" id="PF17404">
    <property type="entry name" value="Nrap_D3"/>
    <property type="match status" value="1"/>
</dbReference>
<keyword evidence="3 5" id="KW-0694">RNA-binding</keyword>
<keyword evidence="5" id="KW-0687">Ribonucleoprotein</keyword>
<evidence type="ECO:0000256" key="2">
    <source>
        <dbReference type="ARBA" id="ARBA00006674"/>
    </source>
</evidence>
<dbReference type="PANTHER" id="PTHR17972">
    <property type="entry name" value="NUCLEOLAR RNA-ASSOCIATED PROTEIN"/>
    <property type="match status" value="1"/>
</dbReference>
<feature type="domain" description="Nrap protein" evidence="6">
    <location>
        <begin position="157"/>
        <end position="306"/>
    </location>
</feature>
<evidence type="ECO:0000259" key="8">
    <source>
        <dbReference type="Pfam" id="PF17404"/>
    </source>
</evidence>
<comment type="subcellular location">
    <subcellularLocation>
        <location evidence="1 5">Nucleus</location>
        <location evidence="1 5">Nucleolus</location>
    </subcellularLocation>
</comment>
<dbReference type="Gene3D" id="3.30.70.3030">
    <property type="match status" value="1"/>
</dbReference>
<keyword evidence="5" id="KW-0690">Ribosome biogenesis</keyword>
<evidence type="ECO:0000313" key="13">
    <source>
        <dbReference type="Proteomes" id="UP000076584"/>
    </source>
</evidence>
<feature type="domain" description="Nrap protein" evidence="11">
    <location>
        <begin position="973"/>
        <end position="1109"/>
    </location>
</feature>
<evidence type="ECO:0000259" key="9">
    <source>
        <dbReference type="Pfam" id="PF17405"/>
    </source>
</evidence>